<evidence type="ECO:0000313" key="1">
    <source>
        <dbReference type="EMBL" id="KAH7973384.1"/>
    </source>
</evidence>
<accession>A0ACB8DLY0</accession>
<comment type="caution">
    <text evidence="1">The sequence shown here is derived from an EMBL/GenBank/DDBJ whole genome shotgun (WGS) entry which is preliminary data.</text>
</comment>
<evidence type="ECO:0000313" key="2">
    <source>
        <dbReference type="Proteomes" id="UP000821865"/>
    </source>
</evidence>
<dbReference type="EMBL" id="CM023479">
    <property type="protein sequence ID" value="KAH7973384.1"/>
    <property type="molecule type" value="Genomic_DNA"/>
</dbReference>
<name>A0ACB8DLY0_DERSI</name>
<protein>
    <submittedName>
        <fullName evidence="1">Uncharacterized protein</fullName>
    </submittedName>
</protein>
<proteinExistence type="predicted"/>
<keyword evidence="2" id="KW-1185">Reference proteome</keyword>
<dbReference type="Proteomes" id="UP000821865">
    <property type="component" value="Chromosome 10"/>
</dbReference>
<gene>
    <name evidence="1" type="ORF">HPB49_000538</name>
</gene>
<organism evidence="1 2">
    <name type="scientific">Dermacentor silvarum</name>
    <name type="common">Tick</name>
    <dbReference type="NCBI Taxonomy" id="543639"/>
    <lineage>
        <taxon>Eukaryota</taxon>
        <taxon>Metazoa</taxon>
        <taxon>Ecdysozoa</taxon>
        <taxon>Arthropoda</taxon>
        <taxon>Chelicerata</taxon>
        <taxon>Arachnida</taxon>
        <taxon>Acari</taxon>
        <taxon>Parasitiformes</taxon>
        <taxon>Ixodida</taxon>
        <taxon>Ixodoidea</taxon>
        <taxon>Ixodidae</taxon>
        <taxon>Rhipicephalinae</taxon>
        <taxon>Dermacentor</taxon>
    </lineage>
</organism>
<reference evidence="1" key="1">
    <citation type="submission" date="2020-05" db="EMBL/GenBank/DDBJ databases">
        <title>Large-scale comparative analyses of tick genomes elucidate their genetic diversity and vector capacities.</title>
        <authorList>
            <person name="Jia N."/>
            <person name="Wang J."/>
            <person name="Shi W."/>
            <person name="Du L."/>
            <person name="Sun Y."/>
            <person name="Zhan W."/>
            <person name="Jiang J."/>
            <person name="Wang Q."/>
            <person name="Zhang B."/>
            <person name="Ji P."/>
            <person name="Sakyi L.B."/>
            <person name="Cui X."/>
            <person name="Yuan T."/>
            <person name="Jiang B."/>
            <person name="Yang W."/>
            <person name="Lam T.T.-Y."/>
            <person name="Chang Q."/>
            <person name="Ding S."/>
            <person name="Wang X."/>
            <person name="Zhu J."/>
            <person name="Ruan X."/>
            <person name="Zhao L."/>
            <person name="Wei J."/>
            <person name="Que T."/>
            <person name="Du C."/>
            <person name="Cheng J."/>
            <person name="Dai P."/>
            <person name="Han X."/>
            <person name="Huang E."/>
            <person name="Gao Y."/>
            <person name="Liu J."/>
            <person name="Shao H."/>
            <person name="Ye R."/>
            <person name="Li L."/>
            <person name="Wei W."/>
            <person name="Wang X."/>
            <person name="Wang C."/>
            <person name="Yang T."/>
            <person name="Huo Q."/>
            <person name="Li W."/>
            <person name="Guo W."/>
            <person name="Chen H."/>
            <person name="Zhou L."/>
            <person name="Ni X."/>
            <person name="Tian J."/>
            <person name="Zhou Y."/>
            <person name="Sheng Y."/>
            <person name="Liu T."/>
            <person name="Pan Y."/>
            <person name="Xia L."/>
            <person name="Li J."/>
            <person name="Zhao F."/>
            <person name="Cao W."/>
        </authorList>
    </citation>
    <scope>NUCLEOTIDE SEQUENCE</scope>
    <source>
        <strain evidence="1">Dsil-2018</strain>
    </source>
</reference>
<sequence>MGAEIDVSASSRPPSSGKRRPTAPTFAMYHTLAAAWLGCLCAGAAVGYAPSALRTLTVVPIAQGDTLSPTISADGAIWFSSMLPLGAVVGSMGAGSLCQWLGRRTAMVGCSLGFLFGWLWLHSARSVTTLYSAHFAVGFSVGLVSLCALAHMVEVAAADNRGLVGGGLFVAVTAGVLYSHCLGLLLDWSWLAFGCAVPALLFAAVAPFAVESPRWLLLHARRDSAAQALKRIGRRGTYADREARHIEEAFTCLPPTAVNVLLVYHVMFVQQFSGIGGAPPYIAGLAQAAGVTLSPAAFAVLLSSLQLVMTVVSAAVMDVLGRRSLFLTSAGACVCSLFAVGAVSSWGHGKEPHPVALAIELALLVAYAIGYSFGLGPVTWLLAAEMLLKQAAAVSTLFTLGYSPDAKKLASETW</sequence>